<feature type="domain" description="HTH cro/C1-type" evidence="2">
    <location>
        <begin position="7"/>
        <end position="61"/>
    </location>
</feature>
<gene>
    <name evidence="3" type="ORF">BXY41_109190</name>
</gene>
<dbReference type="PANTHER" id="PTHR46558:SF11">
    <property type="entry name" value="HTH-TYPE TRANSCRIPTIONAL REGULATOR XRE"/>
    <property type="match status" value="1"/>
</dbReference>
<organism evidence="3 4">
    <name type="scientific">Lacrimispora xylanisolvens</name>
    <dbReference type="NCBI Taxonomy" id="384636"/>
    <lineage>
        <taxon>Bacteria</taxon>
        <taxon>Bacillati</taxon>
        <taxon>Bacillota</taxon>
        <taxon>Clostridia</taxon>
        <taxon>Lachnospirales</taxon>
        <taxon>Lachnospiraceae</taxon>
        <taxon>Lacrimispora</taxon>
    </lineage>
</organism>
<evidence type="ECO:0000256" key="1">
    <source>
        <dbReference type="ARBA" id="ARBA00023125"/>
    </source>
</evidence>
<evidence type="ECO:0000313" key="3">
    <source>
        <dbReference type="EMBL" id="PPK79711.1"/>
    </source>
</evidence>
<dbReference type="Pfam" id="PF01381">
    <property type="entry name" value="HTH_3"/>
    <property type="match status" value="1"/>
</dbReference>
<name>A0A2S6HQ57_9FIRM</name>
<protein>
    <submittedName>
        <fullName evidence="3">DNA-binding XRE family transcriptional regulator</fullName>
    </submittedName>
</protein>
<dbReference type="InterPro" id="IPR010982">
    <property type="entry name" value="Lambda_DNA-bd_dom_sf"/>
</dbReference>
<evidence type="ECO:0000259" key="2">
    <source>
        <dbReference type="PROSITE" id="PS50943"/>
    </source>
</evidence>
<keyword evidence="1 3" id="KW-0238">DNA-binding</keyword>
<dbReference type="EMBL" id="PTJA01000009">
    <property type="protein sequence ID" value="PPK79711.1"/>
    <property type="molecule type" value="Genomic_DNA"/>
</dbReference>
<sequence length="220" mass="25210">MTLGEKIKRLRTEKGITQESLAEKVNVSRSAIAKWETNSGVPEISNLIMISRIFDISVDQLMDDTRAIGKTDVKTEIKSDCSEYAGNFYDIELNGWNDGVEDVLIINEDKDFLFYQKPLKREYVFGLIGKKYITSLKASKPSDIAQKDIKIIDKNYFCRKHVFVELAVKEGFIKGFFDFRNDDYQDVVIQSFTDSSVLLKFGEEIDINTISKIEELEVMA</sequence>
<dbReference type="InterPro" id="IPR001387">
    <property type="entry name" value="Cro/C1-type_HTH"/>
</dbReference>
<dbReference type="AlphaFoldDB" id="A0A2S6HQ57"/>
<dbReference type="CDD" id="cd00093">
    <property type="entry name" value="HTH_XRE"/>
    <property type="match status" value="1"/>
</dbReference>
<dbReference type="PANTHER" id="PTHR46558">
    <property type="entry name" value="TRACRIPTIONAL REGULATORY PROTEIN-RELATED-RELATED"/>
    <property type="match status" value="1"/>
</dbReference>
<dbReference type="OrthoDB" id="7865033at2"/>
<dbReference type="GO" id="GO:0003677">
    <property type="term" value="F:DNA binding"/>
    <property type="evidence" value="ECO:0007669"/>
    <property type="project" value="UniProtKB-KW"/>
</dbReference>
<dbReference type="SMART" id="SM00530">
    <property type="entry name" value="HTH_XRE"/>
    <property type="match status" value="1"/>
</dbReference>
<proteinExistence type="predicted"/>
<accession>A0A2S6HQ57</accession>
<dbReference type="PROSITE" id="PS50943">
    <property type="entry name" value="HTH_CROC1"/>
    <property type="match status" value="1"/>
</dbReference>
<keyword evidence="4" id="KW-1185">Reference proteome</keyword>
<comment type="caution">
    <text evidence="3">The sequence shown here is derived from an EMBL/GenBank/DDBJ whole genome shotgun (WGS) entry which is preliminary data.</text>
</comment>
<dbReference type="Proteomes" id="UP000237749">
    <property type="component" value="Unassembled WGS sequence"/>
</dbReference>
<dbReference type="SUPFAM" id="SSF47413">
    <property type="entry name" value="lambda repressor-like DNA-binding domains"/>
    <property type="match status" value="1"/>
</dbReference>
<reference evidence="3 4" key="1">
    <citation type="submission" date="2018-02" db="EMBL/GenBank/DDBJ databases">
        <title>Genomic Encyclopedia of Archaeal and Bacterial Type Strains, Phase II (KMG-II): from individual species to whole genera.</title>
        <authorList>
            <person name="Goeker M."/>
        </authorList>
    </citation>
    <scope>NUCLEOTIDE SEQUENCE [LARGE SCALE GENOMIC DNA]</scope>
    <source>
        <strain evidence="3 4">DSM 3808</strain>
    </source>
</reference>
<dbReference type="Gene3D" id="1.10.260.40">
    <property type="entry name" value="lambda repressor-like DNA-binding domains"/>
    <property type="match status" value="1"/>
</dbReference>
<evidence type="ECO:0000313" key="4">
    <source>
        <dbReference type="Proteomes" id="UP000237749"/>
    </source>
</evidence>
<dbReference type="RefSeq" id="WP_104438124.1">
    <property type="nucleotide sequence ID" value="NZ_PTJA01000009.1"/>
</dbReference>